<comment type="pathway">
    <text evidence="3">Amino-acid biosynthesis; L-proline biosynthesis; L-proline from L-glutamate 5-semialdehyde: step 1/1.</text>
</comment>
<dbReference type="InterPro" id="IPR053790">
    <property type="entry name" value="P5CR-like_CS"/>
</dbReference>
<dbReference type="EMBL" id="CP060718">
    <property type="protein sequence ID" value="QNN66898.1"/>
    <property type="molecule type" value="Genomic_DNA"/>
</dbReference>
<dbReference type="InterPro" id="IPR029036">
    <property type="entry name" value="P5CR_dimer"/>
</dbReference>
<evidence type="ECO:0000256" key="4">
    <source>
        <dbReference type="PIRSR" id="PIRSR000193-1"/>
    </source>
</evidence>
<accession>A0A7G9SGC3</accession>
<dbReference type="PANTHER" id="PTHR11645">
    <property type="entry name" value="PYRROLINE-5-CARBOXYLATE REDUCTASE"/>
    <property type="match status" value="1"/>
</dbReference>
<dbReference type="GO" id="GO:0004735">
    <property type="term" value="F:pyrroline-5-carboxylate reductase activity"/>
    <property type="evidence" value="ECO:0007669"/>
    <property type="project" value="UniProtKB-UniRule"/>
</dbReference>
<gene>
    <name evidence="3" type="primary">proC</name>
    <name evidence="6" type="ORF">H9L13_09575</name>
</gene>
<keyword evidence="3" id="KW-0641">Proline biosynthesis</keyword>
<keyword evidence="2 3" id="KW-0560">Oxidoreductase</keyword>
<dbReference type="InterPro" id="IPR000304">
    <property type="entry name" value="Pyrroline-COOH_reductase"/>
</dbReference>
<dbReference type="HAMAP" id="MF_01925">
    <property type="entry name" value="P5C_reductase"/>
    <property type="match status" value="1"/>
</dbReference>
<protein>
    <recommendedName>
        <fullName evidence="3">Pyrroline-5-carboxylate reductase</fullName>
        <shortName evidence="3">P5C reductase</shortName>
        <shortName evidence="3">P5CR</shortName>
        <ecNumber evidence="3">1.5.1.2</ecNumber>
    </recommendedName>
    <alternativeName>
        <fullName evidence="3">PCA reductase</fullName>
    </alternativeName>
</protein>
<dbReference type="InterPro" id="IPR036291">
    <property type="entry name" value="NAD(P)-bd_dom_sf"/>
</dbReference>
<dbReference type="RefSeq" id="WP_187537490.1">
    <property type="nucleotide sequence ID" value="NZ_BAABJT010000001.1"/>
</dbReference>
<dbReference type="SUPFAM" id="SSF51735">
    <property type="entry name" value="NAD(P)-binding Rossmann-fold domains"/>
    <property type="match status" value="1"/>
</dbReference>
<dbReference type="Gene3D" id="3.40.50.720">
    <property type="entry name" value="NAD(P)-binding Rossmann-like Domain"/>
    <property type="match status" value="1"/>
</dbReference>
<dbReference type="SUPFAM" id="SSF48179">
    <property type="entry name" value="6-phosphogluconate dehydrogenase C-terminal domain-like"/>
    <property type="match status" value="1"/>
</dbReference>
<comment type="similarity">
    <text evidence="1 3">Belongs to the pyrroline-5-carboxylate reductase family.</text>
</comment>
<dbReference type="GO" id="GO:0005737">
    <property type="term" value="C:cytoplasm"/>
    <property type="evidence" value="ECO:0007669"/>
    <property type="project" value="UniProtKB-SubCell"/>
</dbReference>
<keyword evidence="3 4" id="KW-0521">NADP</keyword>
<dbReference type="Pfam" id="PF14748">
    <property type="entry name" value="P5CR_dimer"/>
    <property type="match status" value="1"/>
</dbReference>
<organism evidence="6 7">
    <name type="scientific">Sphingomonas lutea</name>
    <dbReference type="NCBI Taxonomy" id="1045317"/>
    <lineage>
        <taxon>Bacteria</taxon>
        <taxon>Pseudomonadati</taxon>
        <taxon>Pseudomonadota</taxon>
        <taxon>Alphaproteobacteria</taxon>
        <taxon>Sphingomonadales</taxon>
        <taxon>Sphingomonadaceae</taxon>
        <taxon>Sphingomonas</taxon>
    </lineage>
</organism>
<comment type="subcellular location">
    <subcellularLocation>
        <location evidence="3">Cytoplasm</location>
    </subcellularLocation>
</comment>
<dbReference type="AlphaFoldDB" id="A0A7G9SGC3"/>
<proteinExistence type="inferred from homology"/>
<comment type="catalytic activity">
    <reaction evidence="3">
        <text>L-proline + NADP(+) = (S)-1-pyrroline-5-carboxylate + NADPH + 2 H(+)</text>
        <dbReference type="Rhea" id="RHEA:14109"/>
        <dbReference type="ChEBI" id="CHEBI:15378"/>
        <dbReference type="ChEBI" id="CHEBI:17388"/>
        <dbReference type="ChEBI" id="CHEBI:57783"/>
        <dbReference type="ChEBI" id="CHEBI:58349"/>
        <dbReference type="ChEBI" id="CHEBI:60039"/>
        <dbReference type="EC" id="1.5.1.2"/>
    </reaction>
</comment>
<evidence type="ECO:0000256" key="1">
    <source>
        <dbReference type="ARBA" id="ARBA00005525"/>
    </source>
</evidence>
<evidence type="ECO:0000256" key="3">
    <source>
        <dbReference type="HAMAP-Rule" id="MF_01925"/>
    </source>
</evidence>
<evidence type="ECO:0000313" key="7">
    <source>
        <dbReference type="Proteomes" id="UP000515971"/>
    </source>
</evidence>
<sequence>MAVPELPVPTWFVGCGNMGGAIVEGWRTAGIDLSSAVVIRPSGTPVPGMRTVQKFDDAGLAPQLVVLAFKPQKLGEVGPALNPWLTSQSTVVSLLAGVEVQSLRERFSNAGKIVRAMPNLPVAIRRGVTALYGEPLDPDSQRMLGDLFAALGFAMWAADEAKFAAIGAVAGAGPAYVARFIGALSDAGVERGLTREIAGTIALETVLGTAWMQATTGEDAADVARRVASPNGTTEAGLAVLDPELRDLVIRTIEAAARRGAALAAEAKSGSLAE</sequence>
<dbReference type="GO" id="GO:0055129">
    <property type="term" value="P:L-proline biosynthetic process"/>
    <property type="evidence" value="ECO:0007669"/>
    <property type="project" value="UniProtKB-UniRule"/>
</dbReference>
<dbReference type="EC" id="1.5.1.2" evidence="3"/>
<comment type="function">
    <text evidence="3">Catalyzes the reduction of 1-pyrroline-5-carboxylate (PCA) to L-proline.</text>
</comment>
<keyword evidence="7" id="KW-1185">Reference proteome</keyword>
<dbReference type="Proteomes" id="UP000515971">
    <property type="component" value="Chromosome"/>
</dbReference>
<evidence type="ECO:0000313" key="6">
    <source>
        <dbReference type="EMBL" id="QNN66898.1"/>
    </source>
</evidence>
<keyword evidence="3" id="KW-0028">Amino-acid biosynthesis</keyword>
<name>A0A7G9SGC3_9SPHN</name>
<dbReference type="InterPro" id="IPR008927">
    <property type="entry name" value="6-PGluconate_DH-like_C_sf"/>
</dbReference>
<reference evidence="6 7" key="1">
    <citation type="submission" date="2020-08" db="EMBL/GenBank/DDBJ databases">
        <title>Genome sequence of Sphingomonas lutea KCTC 23642T.</title>
        <authorList>
            <person name="Hyun D.-W."/>
            <person name="Bae J.-W."/>
        </authorList>
    </citation>
    <scope>NUCLEOTIDE SEQUENCE [LARGE SCALE GENOMIC DNA]</scope>
    <source>
        <strain evidence="6 7">KCTC 23642</strain>
    </source>
</reference>
<evidence type="ECO:0000256" key="2">
    <source>
        <dbReference type="ARBA" id="ARBA00023002"/>
    </source>
</evidence>
<dbReference type="UniPathway" id="UPA00098">
    <property type="reaction ID" value="UER00361"/>
</dbReference>
<dbReference type="KEGG" id="slut:H9L13_09575"/>
<feature type="domain" description="Pyrroline-5-carboxylate reductase dimerisation" evidence="5">
    <location>
        <begin position="160"/>
        <end position="261"/>
    </location>
</feature>
<comment type="catalytic activity">
    <reaction evidence="3">
        <text>L-proline + NAD(+) = (S)-1-pyrroline-5-carboxylate + NADH + 2 H(+)</text>
        <dbReference type="Rhea" id="RHEA:14105"/>
        <dbReference type="ChEBI" id="CHEBI:15378"/>
        <dbReference type="ChEBI" id="CHEBI:17388"/>
        <dbReference type="ChEBI" id="CHEBI:57540"/>
        <dbReference type="ChEBI" id="CHEBI:57945"/>
        <dbReference type="ChEBI" id="CHEBI:60039"/>
        <dbReference type="EC" id="1.5.1.2"/>
    </reaction>
</comment>
<dbReference type="PROSITE" id="PS00521">
    <property type="entry name" value="P5CR"/>
    <property type="match status" value="1"/>
</dbReference>
<keyword evidence="3" id="KW-0963">Cytoplasm</keyword>
<dbReference type="PANTHER" id="PTHR11645:SF0">
    <property type="entry name" value="PYRROLINE-5-CARBOXYLATE REDUCTASE 3"/>
    <property type="match status" value="1"/>
</dbReference>
<feature type="binding site" evidence="4">
    <location>
        <begin position="68"/>
        <end position="71"/>
    </location>
    <ligand>
        <name>NADP(+)</name>
        <dbReference type="ChEBI" id="CHEBI:58349"/>
    </ligand>
</feature>
<evidence type="ECO:0000259" key="5">
    <source>
        <dbReference type="Pfam" id="PF14748"/>
    </source>
</evidence>
<dbReference type="PIRSF" id="PIRSF000193">
    <property type="entry name" value="Pyrrol-5-carb_rd"/>
    <property type="match status" value="1"/>
</dbReference>
<dbReference type="Gene3D" id="1.10.3730.10">
    <property type="entry name" value="ProC C-terminal domain-like"/>
    <property type="match status" value="1"/>
</dbReference>